<protein>
    <submittedName>
        <fullName evidence="1">Uncharacterized protein</fullName>
    </submittedName>
</protein>
<gene>
    <name evidence="1" type="ORF">TGRH88_066520</name>
</gene>
<name>A0A7J6JV26_TOXGO</name>
<keyword evidence="2" id="KW-1185">Reference proteome</keyword>
<evidence type="ECO:0000313" key="1">
    <source>
        <dbReference type="EMBL" id="KAF4639043.1"/>
    </source>
</evidence>
<accession>A0A7J6JV26</accession>
<dbReference type="AlphaFoldDB" id="A0A7J6JV26"/>
<evidence type="ECO:0000313" key="2">
    <source>
        <dbReference type="Proteomes" id="UP000557509"/>
    </source>
</evidence>
<proteinExistence type="predicted"/>
<sequence>MVPCRGASKNDLMLPTADEGALLVWCVSRNNWRAIAMARESTAGGGRWRFCFYAFAVTTWRVGQEEKEQRKRWICRGYRAVRCEAGGGVGRFVVCVGCGRRQIDNRCLRSVASECAPKWPGQGFRKTGTSARRAIAMARESTAGGGRWRFCFYAFAVTTWRVGQEEKVSHPRGGVPACGVMWLLEFE</sequence>
<comment type="caution">
    <text evidence="1">The sequence shown here is derived from an EMBL/GenBank/DDBJ whole genome shotgun (WGS) entry which is preliminary data.</text>
</comment>
<dbReference type="EMBL" id="JAAUHK010000197">
    <property type="protein sequence ID" value="KAF4639043.1"/>
    <property type="molecule type" value="Genomic_DNA"/>
</dbReference>
<dbReference type="Proteomes" id="UP000557509">
    <property type="component" value="Unassembled WGS sequence"/>
</dbReference>
<reference evidence="1 2" key="1">
    <citation type="submission" date="2020-03" db="EMBL/GenBank/DDBJ databases">
        <title>Genome sequence of Toxoplasma gondii RH-88 strain.</title>
        <authorList>
            <person name="Lorenzi H.A."/>
            <person name="Venepally P."/>
            <person name="Rozenberg A."/>
            <person name="Sibley D."/>
        </authorList>
    </citation>
    <scope>NUCLEOTIDE SEQUENCE [LARGE SCALE GENOMIC DNA]</scope>
    <source>
        <strain evidence="1 2">RH-88</strain>
    </source>
</reference>
<organism evidence="1 2">
    <name type="scientific">Toxoplasma gondii</name>
    <dbReference type="NCBI Taxonomy" id="5811"/>
    <lineage>
        <taxon>Eukaryota</taxon>
        <taxon>Sar</taxon>
        <taxon>Alveolata</taxon>
        <taxon>Apicomplexa</taxon>
        <taxon>Conoidasida</taxon>
        <taxon>Coccidia</taxon>
        <taxon>Eucoccidiorida</taxon>
        <taxon>Eimeriorina</taxon>
        <taxon>Sarcocystidae</taxon>
        <taxon>Toxoplasma</taxon>
    </lineage>
</organism>